<feature type="transmembrane region" description="Helical" evidence="1">
    <location>
        <begin position="43"/>
        <end position="66"/>
    </location>
</feature>
<protein>
    <submittedName>
        <fullName evidence="2">O-antigen biosynthesis protein Wxy</fullName>
    </submittedName>
</protein>
<evidence type="ECO:0000313" key="3">
    <source>
        <dbReference type="Proteomes" id="UP000002412"/>
    </source>
</evidence>
<keyword evidence="1" id="KW-0472">Membrane</keyword>
<name>A0A0U1QU06_YERP3</name>
<feature type="transmembrane region" description="Helical" evidence="1">
    <location>
        <begin position="148"/>
        <end position="175"/>
    </location>
</feature>
<feature type="transmembrane region" description="Helical" evidence="1">
    <location>
        <begin position="87"/>
        <end position="109"/>
    </location>
</feature>
<dbReference type="KEGG" id="ypi:YpsIP31758_3043"/>
<feature type="transmembrane region" description="Helical" evidence="1">
    <location>
        <begin position="7"/>
        <end position="31"/>
    </location>
</feature>
<dbReference type="Proteomes" id="UP000002412">
    <property type="component" value="Chromosome"/>
</dbReference>
<evidence type="ECO:0000256" key="1">
    <source>
        <dbReference type="SAM" id="Phobius"/>
    </source>
</evidence>
<reference evidence="2 3" key="1">
    <citation type="journal article" date="2007" name="PLoS Genet.">
        <title>The complete genome sequence of Yersinia pseudotuberculosis IP31758, the causative agent of Far East scarlet-like fever.</title>
        <authorList>
            <person name="Eppinger M."/>
            <person name="Rosovitz M.J."/>
            <person name="Fricke W.F."/>
            <person name="Rasko D.A."/>
            <person name="Kokorina G."/>
            <person name="Fayolle C."/>
            <person name="Lindler L.E."/>
            <person name="Carniel E."/>
            <person name="Ravel J."/>
        </authorList>
    </citation>
    <scope>NUCLEOTIDE SEQUENCE [LARGE SCALE GENOMIC DNA]</scope>
    <source>
        <strain evidence="2 3">IP 31758</strain>
    </source>
</reference>
<dbReference type="EMBL" id="CP000720">
    <property type="protein sequence ID" value="ABS45878.1"/>
    <property type="molecule type" value="Genomic_DNA"/>
</dbReference>
<keyword evidence="1" id="KW-0812">Transmembrane</keyword>
<organism evidence="2 3">
    <name type="scientific">Yersinia pseudotuberculosis serotype O:1b (strain IP 31758)</name>
    <dbReference type="NCBI Taxonomy" id="349747"/>
    <lineage>
        <taxon>Bacteria</taxon>
        <taxon>Pseudomonadati</taxon>
        <taxon>Pseudomonadota</taxon>
        <taxon>Gammaproteobacteria</taxon>
        <taxon>Enterobacterales</taxon>
        <taxon>Yersiniaceae</taxon>
        <taxon>Yersinia</taxon>
    </lineage>
</organism>
<gene>
    <name evidence="2" type="primary">wzy</name>
    <name evidence="2" type="ordered locus">YpsIP31758_3043</name>
</gene>
<dbReference type="RefSeq" id="WP_011906375.1">
    <property type="nucleotide sequence ID" value="NC_009708.1"/>
</dbReference>
<dbReference type="PROSITE" id="PS51257">
    <property type="entry name" value="PROKAR_LIPOPROTEIN"/>
    <property type="match status" value="1"/>
</dbReference>
<feature type="transmembrane region" description="Helical" evidence="1">
    <location>
        <begin position="187"/>
        <end position="207"/>
    </location>
</feature>
<feature type="transmembrane region" description="Helical" evidence="1">
    <location>
        <begin position="115"/>
        <end position="136"/>
    </location>
</feature>
<evidence type="ECO:0000313" key="2">
    <source>
        <dbReference type="EMBL" id="ABS45878.1"/>
    </source>
</evidence>
<dbReference type="AlphaFoldDB" id="A0A0U1QU06"/>
<dbReference type="NCBIfam" id="NF033860">
    <property type="entry name" value="Wzy_O6_O28"/>
    <property type="match status" value="1"/>
</dbReference>
<accession>A0A0U1QU06</accession>
<dbReference type="HOGENOM" id="CLU_056552_0_0_6"/>
<feature type="transmembrane region" description="Helical" evidence="1">
    <location>
        <begin position="327"/>
        <end position="348"/>
    </location>
</feature>
<feature type="transmembrane region" description="Helical" evidence="1">
    <location>
        <begin position="381"/>
        <end position="400"/>
    </location>
</feature>
<proteinExistence type="predicted"/>
<sequence>MNKTISLYISLYSIALWIGFFGCINTGFFSGDLKGVKVSLNNYELFVIAIIYQFIIFLSFLIFLIVTRYKFTLGKYCVEIVNFKFSILLFVVLIMHIAFVSYTGVGKVFGGNTNIFSPIFSITAPSAIFFFYYLIVRENAGKIFFINVLLFVLLELLKGWSGFLLTIFMFEIYFYIKRNSSSRLLKIPFLFSITLPFILLLSGGFLYKHIYILKNDIRGISVVSDNLEYIDAVEMLSDRLTNFSTAAGVYSRYDSVVDIAKLQNEYAEIKGFFRPLVPNFIMENKSFSALNNSAMLAFFPDYRDDSSVDLGFVMYYYVLFESRVSDAFLSLFLSFFLCVVLSVIFKILSKNNQNINLLIFIMIFSLLYTSSNEMVFARGNIIILFYIPMLFLFGIARVKIKSVAIK</sequence>
<keyword evidence="1" id="KW-1133">Transmembrane helix</keyword>